<comment type="similarity">
    <text evidence="1">Belongs to the SNF8 family.</text>
</comment>
<proteinExistence type="inferred from homology"/>
<dbReference type="InterPro" id="IPR036390">
    <property type="entry name" value="WH_DNA-bd_sf"/>
</dbReference>
<gene>
    <name evidence="2" type="ORF">ACHAXA_011086</name>
</gene>
<dbReference type="InterPro" id="IPR016689">
    <property type="entry name" value="ESCRT-2_cplx_Snf8"/>
</dbReference>
<evidence type="ECO:0000256" key="1">
    <source>
        <dbReference type="ARBA" id="ARBA00009834"/>
    </source>
</evidence>
<organism evidence="2 3">
    <name type="scientific">Cyclostephanos tholiformis</name>
    <dbReference type="NCBI Taxonomy" id="382380"/>
    <lineage>
        <taxon>Eukaryota</taxon>
        <taxon>Sar</taxon>
        <taxon>Stramenopiles</taxon>
        <taxon>Ochrophyta</taxon>
        <taxon>Bacillariophyta</taxon>
        <taxon>Coscinodiscophyceae</taxon>
        <taxon>Thalassiosirophycidae</taxon>
        <taxon>Stephanodiscales</taxon>
        <taxon>Stephanodiscaceae</taxon>
        <taxon>Cyclostephanos</taxon>
    </lineage>
</organism>
<evidence type="ECO:0008006" key="4">
    <source>
        <dbReference type="Google" id="ProtNLM"/>
    </source>
</evidence>
<protein>
    <recommendedName>
        <fullName evidence="4">Vacuolar-sorting protein SNF8</fullName>
    </recommendedName>
</protein>
<dbReference type="InterPro" id="IPR040608">
    <property type="entry name" value="Snf8/Vps36"/>
</dbReference>
<dbReference type="PANTHER" id="PTHR12806">
    <property type="entry name" value="EAP30 SUBUNIT OF ELL COMPLEX"/>
    <property type="match status" value="1"/>
</dbReference>
<evidence type="ECO:0000313" key="2">
    <source>
        <dbReference type="EMBL" id="KAL3823241.1"/>
    </source>
</evidence>
<name>A0ABD3SFQ0_9STRA</name>
<accession>A0ABD3SFQ0</accession>
<dbReference type="Gene3D" id="6.10.140.180">
    <property type="match status" value="1"/>
</dbReference>
<dbReference type="Gene3D" id="1.10.10.10">
    <property type="entry name" value="Winged helix-like DNA-binding domain superfamily/Winged helix DNA-binding domain"/>
    <property type="match status" value="1"/>
</dbReference>
<dbReference type="Proteomes" id="UP001530377">
    <property type="component" value="Unassembled WGS sequence"/>
</dbReference>
<dbReference type="PANTHER" id="PTHR12806:SF0">
    <property type="entry name" value="VACUOLAR-SORTING PROTEIN SNF8"/>
    <property type="match status" value="1"/>
</dbReference>
<dbReference type="EMBL" id="JALLPB020000042">
    <property type="protein sequence ID" value="KAL3823241.1"/>
    <property type="molecule type" value="Genomic_DNA"/>
</dbReference>
<dbReference type="InterPro" id="IPR036388">
    <property type="entry name" value="WH-like_DNA-bd_sf"/>
</dbReference>
<reference evidence="2 3" key="1">
    <citation type="submission" date="2024-10" db="EMBL/GenBank/DDBJ databases">
        <title>Updated reference genomes for cyclostephanoid diatoms.</title>
        <authorList>
            <person name="Roberts W.R."/>
            <person name="Alverson A.J."/>
        </authorList>
    </citation>
    <scope>NUCLEOTIDE SEQUENCE [LARGE SCALE GENOMIC DNA]</scope>
    <source>
        <strain evidence="2 3">AJA228-03</strain>
    </source>
</reference>
<evidence type="ECO:0000313" key="3">
    <source>
        <dbReference type="Proteomes" id="UP001530377"/>
    </source>
</evidence>
<comment type="caution">
    <text evidence="2">The sequence shown here is derived from an EMBL/GenBank/DDBJ whole genome shotgun (WGS) entry which is preliminary data.</text>
</comment>
<dbReference type="Pfam" id="PF04157">
    <property type="entry name" value="EAP30"/>
    <property type="match status" value="1"/>
</dbReference>
<sequence>MLKRGGIPVSAYKKKAEELRQSELAAAMETVKELEHKLAAFAKTHKHTIQHDPECRAKFFDMCKPLGVDPLSAENGFWGSMLGIGEFYYELSVKVAEICLASRSRNGGIMR</sequence>
<dbReference type="AlphaFoldDB" id="A0ABD3SFQ0"/>
<dbReference type="SUPFAM" id="SSF46785">
    <property type="entry name" value="Winged helix' DNA-binding domain"/>
    <property type="match status" value="1"/>
</dbReference>
<keyword evidence="3" id="KW-1185">Reference proteome</keyword>